<dbReference type="PANTHER" id="PTHR43531:SF11">
    <property type="entry name" value="METHYL-ACCEPTING CHEMOTAXIS PROTEIN 3"/>
    <property type="match status" value="1"/>
</dbReference>
<protein>
    <submittedName>
        <fullName evidence="7">Methyl-accepting chemotaxis protein</fullName>
    </submittedName>
</protein>
<accession>A0ABV1HDU6</accession>
<gene>
    <name evidence="7" type="ORF">WMO43_08435</name>
</gene>
<dbReference type="PROSITE" id="PS50885">
    <property type="entry name" value="HAMP"/>
    <property type="match status" value="1"/>
</dbReference>
<dbReference type="InterPro" id="IPR004089">
    <property type="entry name" value="MCPsignal_dom"/>
</dbReference>
<keyword evidence="8" id="KW-1185">Reference proteome</keyword>
<dbReference type="InterPro" id="IPR003660">
    <property type="entry name" value="HAMP_dom"/>
</dbReference>
<proteinExistence type="inferred from homology"/>
<dbReference type="EMBL" id="JBBMEX010000007">
    <property type="protein sequence ID" value="MEQ2557893.1"/>
    <property type="molecule type" value="Genomic_DNA"/>
</dbReference>
<keyword evidence="1" id="KW-0145">Chemotaxis</keyword>
<dbReference type="Proteomes" id="UP001454489">
    <property type="component" value="Unassembled WGS sequence"/>
</dbReference>
<dbReference type="InterPro" id="IPR024478">
    <property type="entry name" value="HlyB_4HB_MCP"/>
</dbReference>
<dbReference type="SMART" id="SM00304">
    <property type="entry name" value="HAMP"/>
    <property type="match status" value="1"/>
</dbReference>
<keyword evidence="4" id="KW-1133">Transmembrane helix</keyword>
<feature type="transmembrane region" description="Helical" evidence="4">
    <location>
        <begin position="185"/>
        <end position="206"/>
    </location>
</feature>
<evidence type="ECO:0000313" key="7">
    <source>
        <dbReference type="EMBL" id="MEQ2557893.1"/>
    </source>
</evidence>
<keyword evidence="4" id="KW-0472">Membrane</keyword>
<name>A0ABV1HDU6_9FIRM</name>
<evidence type="ECO:0000313" key="8">
    <source>
        <dbReference type="Proteomes" id="UP001454489"/>
    </source>
</evidence>
<dbReference type="InterPro" id="IPR004090">
    <property type="entry name" value="Chemotax_Me-accpt_rcpt"/>
</dbReference>
<keyword evidence="3" id="KW-0807">Transducer</keyword>
<dbReference type="InterPro" id="IPR051310">
    <property type="entry name" value="MCP_chemotaxis"/>
</dbReference>
<organism evidence="7 8">
    <name type="scientific">Maccoyibacter intestinihominis</name>
    <dbReference type="NCBI Taxonomy" id="3133499"/>
    <lineage>
        <taxon>Bacteria</taxon>
        <taxon>Bacillati</taxon>
        <taxon>Bacillota</taxon>
        <taxon>Clostridia</taxon>
        <taxon>Lachnospirales</taxon>
        <taxon>Lachnospiraceae</taxon>
        <taxon>Maccoyibacter</taxon>
    </lineage>
</organism>
<dbReference type="SMART" id="SM00283">
    <property type="entry name" value="MA"/>
    <property type="match status" value="1"/>
</dbReference>
<dbReference type="PROSITE" id="PS50111">
    <property type="entry name" value="CHEMOTAXIS_TRANSDUC_2"/>
    <property type="match status" value="1"/>
</dbReference>
<feature type="domain" description="Methyl-accepting transducer" evidence="5">
    <location>
        <begin position="314"/>
        <end position="543"/>
    </location>
</feature>
<sequence>MFKKLDGMLIRKKMITGYLIVIVLMVFSGILAIVGETILLRNLSNYSNKVQRADTAVQMCRLNVNIAARNIREMALNDDKSSYVTYKKNVDDALKNIDQELDAMKKTGVIEDKLYNQYVTQMNKWGTIGMDIIDEIEAGNQKDATEKILTKCAPALSEAVDTAKEIQKITDEQVDKLMFASKRDAVSNIIGIIIFNLIGIASAVVVGKRIIASILIPLAALEETTKELSQGNLHSTLDYQADDELGSLADSLRSSIATLSSYVDDIGASMQEFEKGNFVVNPSVEWKGDFKGILTSFKAFEHSMADMITNVQSVADQVTNGAEQVAAGSMDLAEGATEQAGVTEELTATIDEVSERVSGNAKNAKDISKEVESSEEAVMISNQKMQEMVEAMDEISNTSQEIGNIIAAINDIASQTNLLALNASIEAARAGEAGKGFAVVADQVSLLAAQSAEAAKESRDLIETSVSAVERGKVIADETAKQLEQVVESSKAATAEVYKIAVALEADAATMTQINQGVEQINSVVQTNSATSQQCAAASQEMSDQAGTLEQLIKSFKIRK</sequence>
<feature type="transmembrane region" description="Helical" evidence="4">
    <location>
        <begin position="15"/>
        <end position="39"/>
    </location>
</feature>
<keyword evidence="4" id="KW-0812">Transmembrane</keyword>
<evidence type="ECO:0000256" key="3">
    <source>
        <dbReference type="PROSITE-ProRule" id="PRU00284"/>
    </source>
</evidence>
<dbReference type="CDD" id="cd06225">
    <property type="entry name" value="HAMP"/>
    <property type="match status" value="1"/>
</dbReference>
<dbReference type="PRINTS" id="PR00260">
    <property type="entry name" value="CHEMTRNSDUCR"/>
</dbReference>
<feature type="domain" description="HAMP" evidence="6">
    <location>
        <begin position="212"/>
        <end position="264"/>
    </location>
</feature>
<dbReference type="Pfam" id="PF12729">
    <property type="entry name" value="4HB_MCP_1"/>
    <property type="match status" value="1"/>
</dbReference>
<dbReference type="Pfam" id="PF00672">
    <property type="entry name" value="HAMP"/>
    <property type="match status" value="1"/>
</dbReference>
<evidence type="ECO:0000256" key="2">
    <source>
        <dbReference type="ARBA" id="ARBA00029447"/>
    </source>
</evidence>
<dbReference type="Pfam" id="PF00015">
    <property type="entry name" value="MCPsignal"/>
    <property type="match status" value="1"/>
</dbReference>
<evidence type="ECO:0000256" key="1">
    <source>
        <dbReference type="ARBA" id="ARBA00022500"/>
    </source>
</evidence>
<evidence type="ECO:0000259" key="5">
    <source>
        <dbReference type="PROSITE" id="PS50111"/>
    </source>
</evidence>
<comment type="similarity">
    <text evidence="2">Belongs to the methyl-accepting chemotaxis (MCP) protein family.</text>
</comment>
<dbReference type="RefSeq" id="WP_353530892.1">
    <property type="nucleotide sequence ID" value="NZ_JBBMEX010000007.1"/>
</dbReference>
<dbReference type="PANTHER" id="PTHR43531">
    <property type="entry name" value="PROTEIN ICFG"/>
    <property type="match status" value="1"/>
</dbReference>
<reference evidence="7 8" key="1">
    <citation type="submission" date="2024-03" db="EMBL/GenBank/DDBJ databases">
        <title>Human intestinal bacterial collection.</title>
        <authorList>
            <person name="Pauvert C."/>
            <person name="Hitch T.C.A."/>
            <person name="Clavel T."/>
        </authorList>
    </citation>
    <scope>NUCLEOTIDE SEQUENCE [LARGE SCALE GENOMIC DNA]</scope>
    <source>
        <strain evidence="7 8">CLA-AA-H185</strain>
    </source>
</reference>
<dbReference type="Gene3D" id="6.10.340.10">
    <property type="match status" value="1"/>
</dbReference>
<evidence type="ECO:0000256" key="4">
    <source>
        <dbReference type="SAM" id="Phobius"/>
    </source>
</evidence>
<dbReference type="SUPFAM" id="SSF58104">
    <property type="entry name" value="Methyl-accepting chemotaxis protein (MCP) signaling domain"/>
    <property type="match status" value="1"/>
</dbReference>
<evidence type="ECO:0000259" key="6">
    <source>
        <dbReference type="PROSITE" id="PS50885"/>
    </source>
</evidence>
<comment type="caution">
    <text evidence="7">The sequence shown here is derived from an EMBL/GenBank/DDBJ whole genome shotgun (WGS) entry which is preliminary data.</text>
</comment>
<dbReference type="Gene3D" id="1.10.287.950">
    <property type="entry name" value="Methyl-accepting chemotaxis protein"/>
    <property type="match status" value="1"/>
</dbReference>